<gene>
    <name evidence="2" type="ordered locus">DP1064</name>
</gene>
<evidence type="ECO:0000313" key="3">
    <source>
        <dbReference type="Proteomes" id="UP000000602"/>
    </source>
</evidence>
<dbReference type="EMBL" id="CR522870">
    <property type="protein sequence ID" value="CAG35793.1"/>
    <property type="molecule type" value="Genomic_DNA"/>
</dbReference>
<keyword evidence="3" id="KW-1185">Reference proteome</keyword>
<dbReference type="KEGG" id="dps:DP1064"/>
<dbReference type="STRING" id="177439.DP1064"/>
<dbReference type="AlphaFoldDB" id="Q6APD1"/>
<dbReference type="HOGENOM" id="CLU_089574_11_0_7"/>
<dbReference type="PROSITE" id="PS50206">
    <property type="entry name" value="RHODANESE_3"/>
    <property type="match status" value="1"/>
</dbReference>
<dbReference type="CDD" id="cd00158">
    <property type="entry name" value="RHOD"/>
    <property type="match status" value="1"/>
</dbReference>
<organism evidence="2 3">
    <name type="scientific">Desulfotalea psychrophila (strain LSv54 / DSM 12343)</name>
    <dbReference type="NCBI Taxonomy" id="177439"/>
    <lineage>
        <taxon>Bacteria</taxon>
        <taxon>Pseudomonadati</taxon>
        <taxon>Thermodesulfobacteriota</taxon>
        <taxon>Desulfobulbia</taxon>
        <taxon>Desulfobulbales</taxon>
        <taxon>Desulfocapsaceae</taxon>
        <taxon>Desulfotalea</taxon>
    </lineage>
</organism>
<dbReference type="InterPro" id="IPR050229">
    <property type="entry name" value="GlpE_sulfurtransferase"/>
</dbReference>
<evidence type="ECO:0000259" key="1">
    <source>
        <dbReference type="PROSITE" id="PS50206"/>
    </source>
</evidence>
<dbReference type="PANTHER" id="PTHR43031:SF1">
    <property type="entry name" value="PYRIDINE NUCLEOTIDE-DISULPHIDE OXIDOREDUCTASE"/>
    <property type="match status" value="1"/>
</dbReference>
<sequence>MKQLDDVYRSCTLEYFESGKYRIMMPEFLALKKEDKAMMLDLRSKEEAELVSLSFAHNIPIAELPDRLAELPRDKVIVTFCASSVRAVMAFVYLQAAGFKNVKILTDKLQDLTANFMPPFVAKNYDILKK</sequence>
<feature type="domain" description="Rhodanese" evidence="1">
    <location>
        <begin position="33"/>
        <end position="121"/>
    </location>
</feature>
<dbReference type="OrthoDB" id="9807812at2"/>
<reference evidence="3" key="1">
    <citation type="journal article" date="2004" name="Environ. Microbiol.">
        <title>The genome of Desulfotalea psychrophila, a sulfate-reducing bacterium from permanently cold Arctic sediments.</title>
        <authorList>
            <person name="Rabus R."/>
            <person name="Ruepp A."/>
            <person name="Frickey T."/>
            <person name="Rattei T."/>
            <person name="Fartmann B."/>
            <person name="Stark M."/>
            <person name="Bauer M."/>
            <person name="Zibat A."/>
            <person name="Lombardot T."/>
            <person name="Becker I."/>
            <person name="Amann J."/>
            <person name="Gellner K."/>
            <person name="Teeling H."/>
            <person name="Leuschner W.D."/>
            <person name="Gloeckner F.-O."/>
            <person name="Lupas A.N."/>
            <person name="Amann R."/>
            <person name="Klenk H.-P."/>
        </authorList>
    </citation>
    <scope>NUCLEOTIDE SEQUENCE [LARGE SCALE GENOMIC DNA]</scope>
    <source>
        <strain evidence="3">DSM 12343 / LSv54</strain>
    </source>
</reference>
<dbReference type="PANTHER" id="PTHR43031">
    <property type="entry name" value="FAD-DEPENDENT OXIDOREDUCTASE"/>
    <property type="match status" value="1"/>
</dbReference>
<dbReference type="InterPro" id="IPR001763">
    <property type="entry name" value="Rhodanese-like_dom"/>
</dbReference>
<dbReference type="Proteomes" id="UP000000602">
    <property type="component" value="Chromosome"/>
</dbReference>
<dbReference type="RefSeq" id="WP_011188307.1">
    <property type="nucleotide sequence ID" value="NC_006138.1"/>
</dbReference>
<dbReference type="Pfam" id="PF00581">
    <property type="entry name" value="Rhodanese"/>
    <property type="match status" value="1"/>
</dbReference>
<protein>
    <recommendedName>
        <fullName evidence="1">Rhodanese domain-containing protein</fullName>
    </recommendedName>
</protein>
<dbReference type="eggNOG" id="COG0607">
    <property type="taxonomic scope" value="Bacteria"/>
</dbReference>
<name>Q6APD1_DESPS</name>
<dbReference type="InterPro" id="IPR036873">
    <property type="entry name" value="Rhodanese-like_dom_sf"/>
</dbReference>
<dbReference type="Gene3D" id="3.40.250.10">
    <property type="entry name" value="Rhodanese-like domain"/>
    <property type="match status" value="1"/>
</dbReference>
<accession>Q6APD1</accession>
<dbReference type="SUPFAM" id="SSF52821">
    <property type="entry name" value="Rhodanese/Cell cycle control phosphatase"/>
    <property type="match status" value="1"/>
</dbReference>
<dbReference type="SMART" id="SM00450">
    <property type="entry name" value="RHOD"/>
    <property type="match status" value="1"/>
</dbReference>
<proteinExistence type="predicted"/>
<evidence type="ECO:0000313" key="2">
    <source>
        <dbReference type="EMBL" id="CAG35793.1"/>
    </source>
</evidence>